<name>A0A0R3D6W0_9BRAD</name>
<accession>A0A0R3D6W0</accession>
<evidence type="ECO:0000313" key="1">
    <source>
        <dbReference type="EMBL" id="KRQ05526.1"/>
    </source>
</evidence>
<keyword evidence="2" id="KW-1185">Reference proteome</keyword>
<evidence type="ECO:0000313" key="2">
    <source>
        <dbReference type="Proteomes" id="UP000051936"/>
    </source>
</evidence>
<dbReference type="EMBL" id="LJYG01000104">
    <property type="protein sequence ID" value="KRQ05526.1"/>
    <property type="molecule type" value="Genomic_DNA"/>
</dbReference>
<comment type="caution">
    <text evidence="1">The sequence shown here is derived from an EMBL/GenBank/DDBJ whole genome shotgun (WGS) entry which is preliminary data.</text>
</comment>
<sequence>MVGVAAVVAAVVVAAAPEGELAEAAASEPALAWVGDMAAARVQGMAEGEESATAVRRQLQGTRCKQRLRARTRMERITALQASARDTWGTQYRRRFQRCFRARTRIPDITVHQAMPGIPAHPASAQDTK</sequence>
<gene>
    <name evidence="1" type="ORF">AOQ71_28275</name>
</gene>
<organism evidence="1 2">
    <name type="scientific">Bradyrhizobium manausense</name>
    <dbReference type="NCBI Taxonomy" id="989370"/>
    <lineage>
        <taxon>Bacteria</taxon>
        <taxon>Pseudomonadati</taxon>
        <taxon>Pseudomonadota</taxon>
        <taxon>Alphaproteobacteria</taxon>
        <taxon>Hyphomicrobiales</taxon>
        <taxon>Nitrobacteraceae</taxon>
        <taxon>Bradyrhizobium</taxon>
    </lineage>
</organism>
<dbReference type="AlphaFoldDB" id="A0A0R3D6W0"/>
<protein>
    <submittedName>
        <fullName evidence="1">Uncharacterized protein</fullName>
    </submittedName>
</protein>
<reference evidence="1 2" key="1">
    <citation type="submission" date="2015-09" db="EMBL/GenBank/DDBJ databases">
        <title>Draft Genome Sequence of Bradyrhizobium manausense Strain BR 3351T, a Novel Symbiotic Nitrogen-Fixing Alphaproteobacterium Isolated from Brazilian Amazon Rain Forest.</title>
        <authorList>
            <person name="De Araujo J.L."/>
            <person name="Zilli J.E."/>
        </authorList>
    </citation>
    <scope>NUCLEOTIDE SEQUENCE [LARGE SCALE GENOMIC DNA]</scope>
    <source>
        <strain evidence="1 2">BR3351</strain>
    </source>
</reference>
<dbReference type="Proteomes" id="UP000051936">
    <property type="component" value="Unassembled WGS sequence"/>
</dbReference>
<proteinExistence type="predicted"/>